<dbReference type="EC" id="2.3.3.13" evidence="3 11"/>
<dbReference type="InterPro" id="IPR054691">
    <property type="entry name" value="LeuA/HCS_post-cat"/>
</dbReference>
<dbReference type="GO" id="GO:0030145">
    <property type="term" value="F:manganese ion binding"/>
    <property type="evidence" value="ECO:0007669"/>
    <property type="project" value="UniProtKB-UniRule"/>
</dbReference>
<proteinExistence type="inferred from homology"/>
<dbReference type="EMBL" id="SMAL01000002">
    <property type="protein sequence ID" value="TCT16330.1"/>
    <property type="molecule type" value="Genomic_DNA"/>
</dbReference>
<dbReference type="FunFam" id="3.30.160.270:FF:000003">
    <property type="entry name" value="2-isopropylmalate synthase"/>
    <property type="match status" value="1"/>
</dbReference>
<evidence type="ECO:0000256" key="7">
    <source>
        <dbReference type="ARBA" id="ARBA00022679"/>
    </source>
</evidence>
<dbReference type="SUPFAM" id="SSF51569">
    <property type="entry name" value="Aldolase"/>
    <property type="match status" value="1"/>
</dbReference>
<dbReference type="InterPro" id="IPR005671">
    <property type="entry name" value="LeuA_bact_synth"/>
</dbReference>
<dbReference type="RefSeq" id="WP_207669165.1">
    <property type="nucleotide sequence ID" value="NZ_SMAL01000002.1"/>
</dbReference>
<dbReference type="Gene3D" id="3.30.160.270">
    <property type="match status" value="1"/>
</dbReference>
<dbReference type="GO" id="GO:0009098">
    <property type="term" value="P:L-leucine biosynthetic process"/>
    <property type="evidence" value="ECO:0007669"/>
    <property type="project" value="UniProtKB-UniRule"/>
</dbReference>
<dbReference type="Pfam" id="PF08502">
    <property type="entry name" value="LeuA_dimer"/>
    <property type="match status" value="1"/>
</dbReference>
<comment type="similarity">
    <text evidence="2 11">Belongs to the alpha-IPM synthase/homocitrate synthase family. LeuA type 1 subfamily.</text>
</comment>
<evidence type="ECO:0000256" key="3">
    <source>
        <dbReference type="ARBA" id="ARBA00012973"/>
    </source>
</evidence>
<name>A0A4R3MP38_9FIRM</name>
<keyword evidence="6 11" id="KW-0028">Amino-acid biosynthesis</keyword>
<evidence type="ECO:0000256" key="11">
    <source>
        <dbReference type="HAMAP-Rule" id="MF_01025"/>
    </source>
</evidence>
<keyword evidence="7 11" id="KW-0808">Transferase</keyword>
<evidence type="ECO:0000313" key="13">
    <source>
        <dbReference type="EMBL" id="TCT16330.1"/>
    </source>
</evidence>
<dbReference type="NCBIfam" id="NF002086">
    <property type="entry name" value="PRK00915.1-3"/>
    <property type="match status" value="1"/>
</dbReference>
<dbReference type="Gene3D" id="1.10.238.260">
    <property type="match status" value="1"/>
</dbReference>
<sequence>MRQIKVFDTTLRDGEQSPGCSMNLEEKIKVALQLEKLGVDVMEAGFAIASPGDFEAVKKVAETIKNSTVASLSRALTKDIDRAWEAVKYAVSPRIHTFLATSDIHMQYKLKKTPEQVLEQATEMVKYAKKFCSDIEFSAEDASRSDKDFLCRVFESVINAGATVINIPDTVGYTTPDEFYDIISYIKNNVSNIHKADISVHCHNDLGLGVANSLAAIRAGASQVECTINGIGERAGNAALEEVVMALATRKDIYGVETGINTTEIYPTSRLITSVTGSLIQANKAIVGANAFAHESGIHQHGVLANKSTYEIMTPESVGLTENKMVLGKHSGRHAFEDRLNHLGYNLTKEEIEEAFQAFKVLADKKKTVTDRDIEALAGQKQVHTPEIYTFERFVTNSGNTITATANVKISRDEAVFEEVSTGDGPIDAAFKAIDKIVGIDFSLEDYKIQAVTEGKDAQGAVVIKLLKDGKIYKGSGLSTDIIEASIKGYINAINKMLYASSKQEKEATEDVEGRDI</sequence>
<dbReference type="InterPro" id="IPR013709">
    <property type="entry name" value="2-isopropylmalate_synth_dimer"/>
</dbReference>
<comment type="cofactor">
    <cofactor evidence="11">
        <name>Mn(2+)</name>
        <dbReference type="ChEBI" id="CHEBI:29035"/>
    </cofactor>
</comment>
<keyword evidence="9 11" id="KW-0464">Manganese</keyword>
<dbReference type="Proteomes" id="UP000294902">
    <property type="component" value="Unassembled WGS sequence"/>
</dbReference>
<dbReference type="PANTHER" id="PTHR10277:SF9">
    <property type="entry name" value="2-ISOPROPYLMALATE SYNTHASE 1, CHLOROPLASTIC-RELATED"/>
    <property type="match status" value="1"/>
</dbReference>
<evidence type="ECO:0000256" key="5">
    <source>
        <dbReference type="ARBA" id="ARBA00022430"/>
    </source>
</evidence>
<evidence type="ECO:0000256" key="8">
    <source>
        <dbReference type="ARBA" id="ARBA00022723"/>
    </source>
</evidence>
<organism evidence="13 14">
    <name type="scientific">Natranaerovirga pectinivora</name>
    <dbReference type="NCBI Taxonomy" id="682400"/>
    <lineage>
        <taxon>Bacteria</taxon>
        <taxon>Bacillati</taxon>
        <taxon>Bacillota</taxon>
        <taxon>Clostridia</taxon>
        <taxon>Lachnospirales</taxon>
        <taxon>Natranaerovirgaceae</taxon>
        <taxon>Natranaerovirga</taxon>
    </lineage>
</organism>
<dbReference type="PROSITE" id="PS00816">
    <property type="entry name" value="AIPM_HOMOCIT_SYNTH_2"/>
    <property type="match status" value="1"/>
</dbReference>
<evidence type="ECO:0000256" key="1">
    <source>
        <dbReference type="ARBA" id="ARBA00004689"/>
    </source>
</evidence>
<feature type="domain" description="Pyruvate carboxyltransferase" evidence="12">
    <location>
        <begin position="4"/>
        <end position="266"/>
    </location>
</feature>
<keyword evidence="8 11" id="KW-0479">Metal-binding</keyword>
<dbReference type="NCBIfam" id="NF002085">
    <property type="entry name" value="PRK00915.1-2"/>
    <property type="match status" value="1"/>
</dbReference>
<feature type="region of interest" description="Regulatory domain" evidence="11">
    <location>
        <begin position="390"/>
        <end position="517"/>
    </location>
</feature>
<dbReference type="PROSITE" id="PS50991">
    <property type="entry name" value="PYR_CT"/>
    <property type="match status" value="1"/>
</dbReference>
<dbReference type="FunFam" id="3.20.20.70:FF:000010">
    <property type="entry name" value="2-isopropylmalate synthase"/>
    <property type="match status" value="1"/>
</dbReference>
<comment type="caution">
    <text evidence="13">The sequence shown here is derived from an EMBL/GenBank/DDBJ whole genome shotgun (WGS) entry which is preliminary data.</text>
</comment>
<dbReference type="InterPro" id="IPR050073">
    <property type="entry name" value="2-IPM_HCS-like"/>
</dbReference>
<protein>
    <recommendedName>
        <fullName evidence="4 11">2-isopropylmalate synthase</fullName>
        <ecNumber evidence="3 11">2.3.3.13</ecNumber>
    </recommendedName>
    <alternativeName>
        <fullName evidence="11">Alpha-IPM synthase</fullName>
    </alternativeName>
    <alternativeName>
        <fullName evidence="11">Alpha-isopropylmalate synthase</fullName>
    </alternativeName>
</protein>
<dbReference type="InterPro" id="IPR013785">
    <property type="entry name" value="Aldolase_TIM"/>
</dbReference>
<dbReference type="SUPFAM" id="SSF110921">
    <property type="entry name" value="2-isopropylmalate synthase LeuA, allosteric (dimerisation) domain"/>
    <property type="match status" value="1"/>
</dbReference>
<dbReference type="AlphaFoldDB" id="A0A4R3MP38"/>
<dbReference type="InterPro" id="IPR036230">
    <property type="entry name" value="LeuA_allosteric_dom_sf"/>
</dbReference>
<evidence type="ECO:0000256" key="10">
    <source>
        <dbReference type="ARBA" id="ARBA00023304"/>
    </source>
</evidence>
<keyword evidence="11" id="KW-0963">Cytoplasm</keyword>
<evidence type="ECO:0000313" key="14">
    <source>
        <dbReference type="Proteomes" id="UP000294902"/>
    </source>
</evidence>
<keyword evidence="14" id="KW-1185">Reference proteome</keyword>
<feature type="binding site" evidence="11">
    <location>
        <position position="237"/>
    </location>
    <ligand>
        <name>Mn(2+)</name>
        <dbReference type="ChEBI" id="CHEBI:29035"/>
    </ligand>
</feature>
<dbReference type="Pfam" id="PF00682">
    <property type="entry name" value="HMGL-like"/>
    <property type="match status" value="1"/>
</dbReference>
<dbReference type="CDD" id="cd07940">
    <property type="entry name" value="DRE_TIM_IPMS"/>
    <property type="match status" value="1"/>
</dbReference>
<dbReference type="GO" id="GO:0005737">
    <property type="term" value="C:cytoplasm"/>
    <property type="evidence" value="ECO:0007669"/>
    <property type="project" value="UniProtKB-UniRule"/>
</dbReference>
<dbReference type="SMART" id="SM00917">
    <property type="entry name" value="LeuA_dimer"/>
    <property type="match status" value="1"/>
</dbReference>
<dbReference type="Gene3D" id="3.20.20.70">
    <property type="entry name" value="Aldolase class I"/>
    <property type="match status" value="1"/>
</dbReference>
<evidence type="ECO:0000256" key="2">
    <source>
        <dbReference type="ARBA" id="ARBA00009396"/>
    </source>
</evidence>
<keyword evidence="5 11" id="KW-0432">Leucine biosynthesis</keyword>
<dbReference type="InterPro" id="IPR000891">
    <property type="entry name" value="PYR_CT"/>
</dbReference>
<dbReference type="HAMAP" id="MF_01025">
    <property type="entry name" value="LeuA_type1"/>
    <property type="match status" value="1"/>
</dbReference>
<evidence type="ECO:0000256" key="4">
    <source>
        <dbReference type="ARBA" id="ARBA00018198"/>
    </source>
</evidence>
<dbReference type="FunFam" id="1.10.238.260:FF:000001">
    <property type="entry name" value="2-isopropylmalate synthase"/>
    <property type="match status" value="1"/>
</dbReference>
<evidence type="ECO:0000259" key="12">
    <source>
        <dbReference type="PROSITE" id="PS50991"/>
    </source>
</evidence>
<gene>
    <name evidence="11" type="primary">leuA</name>
    <name evidence="13" type="ORF">EDC18_102348</name>
</gene>
<dbReference type="PANTHER" id="PTHR10277">
    <property type="entry name" value="HOMOCITRATE SYNTHASE-RELATED"/>
    <property type="match status" value="1"/>
</dbReference>
<comment type="subunit">
    <text evidence="11">Homodimer.</text>
</comment>
<dbReference type="GO" id="GO:0003985">
    <property type="term" value="F:acetyl-CoA C-acetyltransferase activity"/>
    <property type="evidence" value="ECO:0007669"/>
    <property type="project" value="UniProtKB-UniRule"/>
</dbReference>
<dbReference type="UniPathway" id="UPA00048">
    <property type="reaction ID" value="UER00070"/>
</dbReference>
<dbReference type="Pfam" id="PF22617">
    <property type="entry name" value="HCS_D2"/>
    <property type="match status" value="1"/>
</dbReference>
<accession>A0A4R3MP38</accession>
<feature type="binding site" evidence="11">
    <location>
        <position position="203"/>
    </location>
    <ligand>
        <name>Mn(2+)</name>
        <dbReference type="ChEBI" id="CHEBI:29035"/>
    </ligand>
</feature>
<feature type="binding site" evidence="11">
    <location>
        <position position="201"/>
    </location>
    <ligand>
        <name>Mn(2+)</name>
        <dbReference type="ChEBI" id="CHEBI:29035"/>
    </ligand>
</feature>
<comment type="function">
    <text evidence="11">Catalyzes the condensation of the acetyl group of acetyl-CoA with 3-methyl-2-oxobutanoate (2-ketoisovalerate) to form 3-carboxy-3-hydroxy-4-methylpentanoate (2-isopropylmalate).</text>
</comment>
<reference evidence="13 14" key="1">
    <citation type="submission" date="2019-03" db="EMBL/GenBank/DDBJ databases">
        <title>Genomic Encyclopedia of Type Strains, Phase IV (KMG-IV): sequencing the most valuable type-strain genomes for metagenomic binning, comparative biology and taxonomic classification.</title>
        <authorList>
            <person name="Goeker M."/>
        </authorList>
    </citation>
    <scope>NUCLEOTIDE SEQUENCE [LARGE SCALE GENOMIC DNA]</scope>
    <source>
        <strain evidence="13 14">DSM 24629</strain>
    </source>
</reference>
<dbReference type="NCBIfam" id="TIGR00973">
    <property type="entry name" value="leuA_bact"/>
    <property type="match status" value="1"/>
</dbReference>
<comment type="catalytic activity">
    <reaction evidence="11">
        <text>3-methyl-2-oxobutanoate + acetyl-CoA + H2O = (2S)-2-isopropylmalate + CoA + H(+)</text>
        <dbReference type="Rhea" id="RHEA:21524"/>
        <dbReference type="ChEBI" id="CHEBI:1178"/>
        <dbReference type="ChEBI" id="CHEBI:11851"/>
        <dbReference type="ChEBI" id="CHEBI:15377"/>
        <dbReference type="ChEBI" id="CHEBI:15378"/>
        <dbReference type="ChEBI" id="CHEBI:57287"/>
        <dbReference type="ChEBI" id="CHEBI:57288"/>
        <dbReference type="EC" id="2.3.3.13"/>
    </reaction>
</comment>
<evidence type="ECO:0000256" key="6">
    <source>
        <dbReference type="ARBA" id="ARBA00022605"/>
    </source>
</evidence>
<comment type="pathway">
    <text evidence="1 11">Amino-acid biosynthesis; L-leucine biosynthesis; L-leucine from 3-methyl-2-oxobutanoate: step 1/4.</text>
</comment>
<dbReference type="GO" id="GO:0003852">
    <property type="term" value="F:2-isopropylmalate synthase activity"/>
    <property type="evidence" value="ECO:0007669"/>
    <property type="project" value="UniProtKB-UniRule"/>
</dbReference>
<keyword evidence="10 11" id="KW-0100">Branched-chain amino acid biosynthesis</keyword>
<dbReference type="NCBIfam" id="NF002088">
    <property type="entry name" value="PRK00915.1-5"/>
    <property type="match status" value="1"/>
</dbReference>
<evidence type="ECO:0000256" key="9">
    <source>
        <dbReference type="ARBA" id="ARBA00023211"/>
    </source>
</evidence>
<dbReference type="PROSITE" id="PS00815">
    <property type="entry name" value="AIPM_HOMOCIT_SYNTH_1"/>
    <property type="match status" value="1"/>
</dbReference>
<dbReference type="InterPro" id="IPR002034">
    <property type="entry name" value="AIPM/Hcit_synth_CS"/>
</dbReference>
<feature type="binding site" evidence="11">
    <location>
        <position position="13"/>
    </location>
    <ligand>
        <name>Mn(2+)</name>
        <dbReference type="ChEBI" id="CHEBI:29035"/>
    </ligand>
</feature>